<accession>A0AAV5U328</accession>
<organism evidence="1 2">
    <name type="scientific">Pristionchus entomophagus</name>
    <dbReference type="NCBI Taxonomy" id="358040"/>
    <lineage>
        <taxon>Eukaryota</taxon>
        <taxon>Metazoa</taxon>
        <taxon>Ecdysozoa</taxon>
        <taxon>Nematoda</taxon>
        <taxon>Chromadorea</taxon>
        <taxon>Rhabditida</taxon>
        <taxon>Rhabditina</taxon>
        <taxon>Diplogasteromorpha</taxon>
        <taxon>Diplogasteroidea</taxon>
        <taxon>Neodiplogasteridae</taxon>
        <taxon>Pristionchus</taxon>
    </lineage>
</organism>
<reference evidence="1" key="1">
    <citation type="submission" date="2023-10" db="EMBL/GenBank/DDBJ databases">
        <title>Genome assembly of Pristionchus species.</title>
        <authorList>
            <person name="Yoshida K."/>
            <person name="Sommer R.J."/>
        </authorList>
    </citation>
    <scope>NUCLEOTIDE SEQUENCE</scope>
    <source>
        <strain evidence="1">RS0144</strain>
    </source>
</reference>
<feature type="non-terminal residue" evidence="1">
    <location>
        <position position="1"/>
    </location>
</feature>
<keyword evidence="2" id="KW-1185">Reference proteome</keyword>
<sequence length="91" mass="10718">LVDATQTSPGVHRRLSYSLRGVTEKSNESCRKKSEATKLIEFLLQHYNLLVPSLEFTTQSIHQCARHLDNILFLLQIYFDRRCFLHEHFEV</sequence>
<name>A0AAV5U328_9BILA</name>
<dbReference type="AlphaFoldDB" id="A0AAV5U328"/>
<protein>
    <submittedName>
        <fullName evidence="1">Uncharacterized protein</fullName>
    </submittedName>
</protein>
<gene>
    <name evidence="1" type="ORF">PENTCL1PPCAC_23379</name>
</gene>
<evidence type="ECO:0000313" key="1">
    <source>
        <dbReference type="EMBL" id="GMT01205.1"/>
    </source>
</evidence>
<dbReference type="Proteomes" id="UP001432027">
    <property type="component" value="Unassembled WGS sequence"/>
</dbReference>
<dbReference type="EMBL" id="BTSX01000005">
    <property type="protein sequence ID" value="GMT01205.1"/>
    <property type="molecule type" value="Genomic_DNA"/>
</dbReference>
<evidence type="ECO:0000313" key="2">
    <source>
        <dbReference type="Proteomes" id="UP001432027"/>
    </source>
</evidence>
<comment type="caution">
    <text evidence="1">The sequence shown here is derived from an EMBL/GenBank/DDBJ whole genome shotgun (WGS) entry which is preliminary data.</text>
</comment>
<proteinExistence type="predicted"/>
<feature type="non-terminal residue" evidence="1">
    <location>
        <position position="91"/>
    </location>
</feature>